<dbReference type="PANTHER" id="PTHR33734:SF22">
    <property type="entry name" value="MEMBRANE-BOUND LYTIC MUREIN TRANSGLYCOSYLASE D"/>
    <property type="match status" value="1"/>
</dbReference>
<evidence type="ECO:0000313" key="2">
    <source>
        <dbReference type="EMBL" id="KAF1086454.1"/>
    </source>
</evidence>
<sequence length="269" mass="29964">MVKKLILPKRKLICLLLLPVLLLLFPAISIAQVHTVSKGDSIYRICLMYDVNQYALRYNNNLWTNNINPGQQLNIPVRYTIKQGDSLYLIGKKFGTDVNRIKAINQLKSDIINPGQVLYLPSKSNKNTYSNTYSEPNIQNVSRGGARLSMADFDLLARIITAEADSESYATQVAVGATVLNRVDSPLFPNSIPGVVYQVSENGRYQFEPVLNGYINKPASESGKKAALDALNGVDPTNGALYFFESWVPNKFLQSRPVSKVMDAFTFSF</sequence>
<feature type="domain" description="LysM" evidence="1">
    <location>
        <begin position="32"/>
        <end position="75"/>
    </location>
</feature>
<protein>
    <submittedName>
        <fullName evidence="2">Spore cortex-lytic enzyme</fullName>
    </submittedName>
</protein>
<dbReference type="CDD" id="cd00118">
    <property type="entry name" value="LysM"/>
    <property type="match status" value="1"/>
</dbReference>
<dbReference type="InterPro" id="IPR011105">
    <property type="entry name" value="Cell_wall_hydrolase_SleB"/>
</dbReference>
<dbReference type="AlphaFoldDB" id="A0A9D2WS61"/>
<dbReference type="Gene3D" id="1.10.10.2520">
    <property type="entry name" value="Cell wall hydrolase SleB, domain 1"/>
    <property type="match status" value="1"/>
</dbReference>
<dbReference type="InterPro" id="IPR018392">
    <property type="entry name" value="LysM"/>
</dbReference>
<dbReference type="Proteomes" id="UP000798488">
    <property type="component" value="Unassembled WGS sequence"/>
</dbReference>
<reference evidence="2" key="1">
    <citation type="submission" date="2016-02" db="EMBL/GenBank/DDBJ databases">
        <title>Draft Genome Sequence of Sporotomaculum syntrophicum Strain FB, a Syntrophic Benzoate Degrader.</title>
        <authorList>
            <person name="Nobu M.K."/>
            <person name="Narihiro T."/>
            <person name="Qiu Y.-L."/>
            <person name="Ohashi A."/>
            <person name="Liu W.-T."/>
            <person name="Yuji S."/>
        </authorList>
    </citation>
    <scope>NUCLEOTIDE SEQUENCE</scope>
    <source>
        <strain evidence="2">FB</strain>
    </source>
</reference>
<dbReference type="PROSITE" id="PS51782">
    <property type="entry name" value="LYSM"/>
    <property type="match status" value="2"/>
</dbReference>
<keyword evidence="3" id="KW-1185">Reference proteome</keyword>
<dbReference type="Pfam" id="PF07486">
    <property type="entry name" value="Hydrolase_2"/>
    <property type="match status" value="1"/>
</dbReference>
<dbReference type="EMBL" id="LSRS01000001">
    <property type="protein sequence ID" value="KAF1086454.1"/>
    <property type="molecule type" value="Genomic_DNA"/>
</dbReference>
<dbReference type="SUPFAM" id="SSF54106">
    <property type="entry name" value="LysM domain"/>
    <property type="match status" value="2"/>
</dbReference>
<dbReference type="OrthoDB" id="9785345at2"/>
<dbReference type="GO" id="GO:0008932">
    <property type="term" value="F:lytic endotransglycosylase activity"/>
    <property type="evidence" value="ECO:0007669"/>
    <property type="project" value="TreeGrafter"/>
</dbReference>
<dbReference type="Gene3D" id="3.10.350.10">
    <property type="entry name" value="LysM domain"/>
    <property type="match status" value="2"/>
</dbReference>
<name>A0A9D2WS61_9FIRM</name>
<comment type="caution">
    <text evidence="2">The sequence shown here is derived from an EMBL/GenBank/DDBJ whole genome shotgun (WGS) entry which is preliminary data.</text>
</comment>
<evidence type="ECO:0000313" key="3">
    <source>
        <dbReference type="Proteomes" id="UP000798488"/>
    </source>
</evidence>
<feature type="domain" description="LysM" evidence="1">
    <location>
        <begin position="77"/>
        <end position="120"/>
    </location>
</feature>
<evidence type="ECO:0000259" key="1">
    <source>
        <dbReference type="PROSITE" id="PS51782"/>
    </source>
</evidence>
<proteinExistence type="predicted"/>
<dbReference type="InterPro" id="IPR042047">
    <property type="entry name" value="SleB_dom1"/>
</dbReference>
<dbReference type="InterPro" id="IPR036779">
    <property type="entry name" value="LysM_dom_sf"/>
</dbReference>
<organism evidence="2 3">
    <name type="scientific">Sporotomaculum syntrophicum</name>
    <dbReference type="NCBI Taxonomy" id="182264"/>
    <lineage>
        <taxon>Bacteria</taxon>
        <taxon>Bacillati</taxon>
        <taxon>Bacillota</taxon>
        <taxon>Clostridia</taxon>
        <taxon>Eubacteriales</taxon>
        <taxon>Desulfallaceae</taxon>
        <taxon>Sporotomaculum</taxon>
    </lineage>
</organism>
<dbReference type="SMART" id="SM00257">
    <property type="entry name" value="LysM"/>
    <property type="match status" value="2"/>
</dbReference>
<gene>
    <name evidence="2" type="primary">sleB_1</name>
    <name evidence="2" type="ORF">SPSYN_00173</name>
</gene>
<dbReference type="RefSeq" id="WP_161820613.1">
    <property type="nucleotide sequence ID" value="NZ_LSRS01000001.1"/>
</dbReference>
<dbReference type="Pfam" id="PF01476">
    <property type="entry name" value="LysM"/>
    <property type="match status" value="2"/>
</dbReference>
<accession>A0A9D2WS61</accession>
<dbReference type="PANTHER" id="PTHR33734">
    <property type="entry name" value="LYSM DOMAIN-CONTAINING GPI-ANCHORED PROTEIN 2"/>
    <property type="match status" value="1"/>
</dbReference>
<dbReference type="GO" id="GO:0016787">
    <property type="term" value="F:hydrolase activity"/>
    <property type="evidence" value="ECO:0007669"/>
    <property type="project" value="InterPro"/>
</dbReference>